<dbReference type="Gene3D" id="3.40.50.12370">
    <property type="match status" value="1"/>
</dbReference>
<dbReference type="CDD" id="cd00293">
    <property type="entry name" value="USP-like"/>
    <property type="match status" value="1"/>
</dbReference>
<sequence length="179" mass="18899">MSEEERGPRVVAGVSGSPGSLAALRRAAAEARRGGAELLVVIAWEPPGGDFAHRSALSPLPMATLRLDAGRRLLAALDTAFGDTGPGVPHQGLVVRGTPGRALVETADRADDLLVVGPGCRGTLRRWLFPSVARYCLAHAVCPVLALPPSPLSRELASVHRRIRLGLPLDARELTEDRS</sequence>
<dbReference type="OrthoDB" id="3472822at2"/>
<evidence type="ECO:0000259" key="1">
    <source>
        <dbReference type="Pfam" id="PF00582"/>
    </source>
</evidence>
<gene>
    <name evidence="2" type="ORF">SAMN02787118_106464</name>
</gene>
<evidence type="ECO:0000313" key="2">
    <source>
        <dbReference type="EMBL" id="SFF44142.1"/>
    </source>
</evidence>
<dbReference type="InterPro" id="IPR006016">
    <property type="entry name" value="UspA"/>
</dbReference>
<dbReference type="AlphaFoldDB" id="A0A1I2IP05"/>
<organism evidence="2 3">
    <name type="scientific">Streptomyces mirabilis</name>
    <dbReference type="NCBI Taxonomy" id="68239"/>
    <lineage>
        <taxon>Bacteria</taxon>
        <taxon>Bacillati</taxon>
        <taxon>Actinomycetota</taxon>
        <taxon>Actinomycetes</taxon>
        <taxon>Kitasatosporales</taxon>
        <taxon>Streptomycetaceae</taxon>
        <taxon>Streptomyces</taxon>
    </lineage>
</organism>
<accession>A0A1I2IP05</accession>
<dbReference type="Proteomes" id="UP000181942">
    <property type="component" value="Unassembled WGS sequence"/>
</dbReference>
<dbReference type="SUPFAM" id="SSF52402">
    <property type="entry name" value="Adenine nucleotide alpha hydrolases-like"/>
    <property type="match status" value="1"/>
</dbReference>
<protein>
    <submittedName>
        <fullName evidence="2">Nucleotide-binding universal stress protein, UspA family</fullName>
    </submittedName>
</protein>
<proteinExistence type="predicted"/>
<dbReference type="Pfam" id="PF00582">
    <property type="entry name" value="Usp"/>
    <property type="match status" value="1"/>
</dbReference>
<dbReference type="EMBL" id="FONR01000006">
    <property type="protein sequence ID" value="SFF44142.1"/>
    <property type="molecule type" value="Genomic_DNA"/>
</dbReference>
<dbReference type="RefSeq" id="WP_075028629.1">
    <property type="nucleotide sequence ID" value="NZ_FONR01000006.1"/>
</dbReference>
<feature type="domain" description="UspA" evidence="1">
    <location>
        <begin position="9"/>
        <end position="147"/>
    </location>
</feature>
<evidence type="ECO:0000313" key="3">
    <source>
        <dbReference type="Proteomes" id="UP000181942"/>
    </source>
</evidence>
<reference evidence="2 3" key="1">
    <citation type="submission" date="2016-10" db="EMBL/GenBank/DDBJ databases">
        <authorList>
            <person name="de Groot N.N."/>
        </authorList>
    </citation>
    <scope>NUCLEOTIDE SEQUENCE [LARGE SCALE GENOMIC DNA]</scope>
    <source>
        <strain evidence="2 3">OK461</strain>
    </source>
</reference>
<name>A0A1I2IP05_9ACTN</name>